<gene>
    <name evidence="2" type="ORF">DERP_001976</name>
</gene>
<sequence>MSLNLCTCISVMNRKRKKDRRHIAHYRSYHFAKYLGLIGSLIICLGLGLWFMVRPEAVEAKLIATITVTAIVDCELKKKPISTIIIDPLIIMSTITGSYVYNDNYVETPRRYFSLGILCCCIAGFIFFIGIILMVFGSSPSIPEAIWITGIVFLLIGGLLFVMGVSSIGLYFSREDKRKSEIEFMNSEFTTAAAAAVAANSAIGSSSSHRSIHSNNVYLIE</sequence>
<evidence type="ECO:0000313" key="2">
    <source>
        <dbReference type="EMBL" id="KAH9420140.1"/>
    </source>
</evidence>
<keyword evidence="3" id="KW-1185">Reference proteome</keyword>
<keyword evidence="1" id="KW-0472">Membrane</keyword>
<keyword evidence="1" id="KW-1133">Transmembrane helix</keyword>
<reference evidence="2 3" key="2">
    <citation type="journal article" date="2022" name="Mol. Biol. Evol.">
        <title>Comparative Genomics Reveals Insights into the Divergent Evolution of Astigmatic Mites and Household Pest Adaptations.</title>
        <authorList>
            <person name="Xiong Q."/>
            <person name="Wan A.T."/>
            <person name="Liu X."/>
            <person name="Fung C.S."/>
            <person name="Xiao X."/>
            <person name="Malainual N."/>
            <person name="Hou J."/>
            <person name="Wang L."/>
            <person name="Wang M."/>
            <person name="Yang K.Y."/>
            <person name="Cui Y."/>
            <person name="Leung E.L."/>
            <person name="Nong W."/>
            <person name="Shin S.K."/>
            <person name="Au S.W."/>
            <person name="Jeong K.Y."/>
            <person name="Chew F.T."/>
            <person name="Hui J.H."/>
            <person name="Leung T.F."/>
            <person name="Tungtrongchitr A."/>
            <person name="Zhong N."/>
            <person name="Liu Z."/>
            <person name="Tsui S.K."/>
        </authorList>
    </citation>
    <scope>NUCLEOTIDE SEQUENCE [LARGE SCALE GENOMIC DNA]</scope>
    <source>
        <strain evidence="2">Derp</strain>
    </source>
</reference>
<evidence type="ECO:0000256" key="1">
    <source>
        <dbReference type="SAM" id="Phobius"/>
    </source>
</evidence>
<name>A0ABQ8JBY7_DERPT</name>
<dbReference type="Proteomes" id="UP000887458">
    <property type="component" value="Unassembled WGS sequence"/>
</dbReference>
<feature type="transmembrane region" description="Helical" evidence="1">
    <location>
        <begin position="81"/>
        <end position="101"/>
    </location>
</feature>
<feature type="transmembrane region" description="Helical" evidence="1">
    <location>
        <begin position="145"/>
        <end position="172"/>
    </location>
</feature>
<organism evidence="2 3">
    <name type="scientific">Dermatophagoides pteronyssinus</name>
    <name type="common">European house dust mite</name>
    <dbReference type="NCBI Taxonomy" id="6956"/>
    <lineage>
        <taxon>Eukaryota</taxon>
        <taxon>Metazoa</taxon>
        <taxon>Ecdysozoa</taxon>
        <taxon>Arthropoda</taxon>
        <taxon>Chelicerata</taxon>
        <taxon>Arachnida</taxon>
        <taxon>Acari</taxon>
        <taxon>Acariformes</taxon>
        <taxon>Sarcoptiformes</taxon>
        <taxon>Astigmata</taxon>
        <taxon>Psoroptidia</taxon>
        <taxon>Analgoidea</taxon>
        <taxon>Pyroglyphidae</taxon>
        <taxon>Dermatophagoidinae</taxon>
        <taxon>Dermatophagoides</taxon>
    </lineage>
</organism>
<dbReference type="EMBL" id="NJHN03000054">
    <property type="protein sequence ID" value="KAH9420140.1"/>
    <property type="molecule type" value="Genomic_DNA"/>
</dbReference>
<feature type="transmembrane region" description="Helical" evidence="1">
    <location>
        <begin position="113"/>
        <end position="139"/>
    </location>
</feature>
<protein>
    <submittedName>
        <fullName evidence="2">Uncharacterized protein</fullName>
    </submittedName>
</protein>
<proteinExistence type="predicted"/>
<keyword evidence="1" id="KW-0812">Transmembrane</keyword>
<comment type="caution">
    <text evidence="2">The sequence shown here is derived from an EMBL/GenBank/DDBJ whole genome shotgun (WGS) entry which is preliminary data.</text>
</comment>
<evidence type="ECO:0000313" key="3">
    <source>
        <dbReference type="Proteomes" id="UP000887458"/>
    </source>
</evidence>
<reference evidence="2 3" key="1">
    <citation type="journal article" date="2018" name="J. Allergy Clin. Immunol.">
        <title>High-quality assembly of Dermatophagoides pteronyssinus genome and transcriptome reveals a wide range of novel allergens.</title>
        <authorList>
            <person name="Liu X.Y."/>
            <person name="Yang K.Y."/>
            <person name="Wang M.Q."/>
            <person name="Kwok J.S."/>
            <person name="Zeng X."/>
            <person name="Yang Z."/>
            <person name="Xiao X.J."/>
            <person name="Lau C.P."/>
            <person name="Li Y."/>
            <person name="Huang Z.M."/>
            <person name="Ba J.G."/>
            <person name="Yim A.K."/>
            <person name="Ouyang C.Y."/>
            <person name="Ngai S.M."/>
            <person name="Chan T.F."/>
            <person name="Leung E.L."/>
            <person name="Liu L."/>
            <person name="Liu Z.G."/>
            <person name="Tsui S.K."/>
        </authorList>
    </citation>
    <scope>NUCLEOTIDE SEQUENCE [LARGE SCALE GENOMIC DNA]</scope>
    <source>
        <strain evidence="2">Derp</strain>
    </source>
</reference>
<feature type="transmembrane region" description="Helical" evidence="1">
    <location>
        <begin position="31"/>
        <end position="53"/>
    </location>
</feature>
<accession>A0ABQ8JBY7</accession>